<reference evidence="2" key="1">
    <citation type="submission" date="2023-03" db="EMBL/GenBank/DDBJ databases">
        <title>Massive genome expansion in bonnet fungi (Mycena s.s.) driven by repeated elements and novel gene families across ecological guilds.</title>
        <authorList>
            <consortium name="Lawrence Berkeley National Laboratory"/>
            <person name="Harder C.B."/>
            <person name="Miyauchi S."/>
            <person name="Viragh M."/>
            <person name="Kuo A."/>
            <person name="Thoen E."/>
            <person name="Andreopoulos B."/>
            <person name="Lu D."/>
            <person name="Skrede I."/>
            <person name="Drula E."/>
            <person name="Henrissat B."/>
            <person name="Morin E."/>
            <person name="Kohler A."/>
            <person name="Barry K."/>
            <person name="LaButti K."/>
            <person name="Morin E."/>
            <person name="Salamov A."/>
            <person name="Lipzen A."/>
            <person name="Mereny Z."/>
            <person name="Hegedus B."/>
            <person name="Baldrian P."/>
            <person name="Stursova M."/>
            <person name="Weitz H."/>
            <person name="Taylor A."/>
            <person name="Grigoriev I.V."/>
            <person name="Nagy L.G."/>
            <person name="Martin F."/>
            <person name="Kauserud H."/>
        </authorList>
    </citation>
    <scope>NUCLEOTIDE SEQUENCE</scope>
    <source>
        <strain evidence="2">CBHHK067</strain>
    </source>
</reference>
<dbReference type="AlphaFoldDB" id="A0AAD7D6P7"/>
<comment type="caution">
    <text evidence="2">The sequence shown here is derived from an EMBL/GenBank/DDBJ whole genome shotgun (WGS) entry which is preliminary data.</text>
</comment>
<feature type="compositionally biased region" description="Polar residues" evidence="1">
    <location>
        <begin position="115"/>
        <end position="126"/>
    </location>
</feature>
<evidence type="ECO:0000256" key="1">
    <source>
        <dbReference type="SAM" id="MobiDB-lite"/>
    </source>
</evidence>
<evidence type="ECO:0000313" key="3">
    <source>
        <dbReference type="Proteomes" id="UP001221757"/>
    </source>
</evidence>
<keyword evidence="3" id="KW-1185">Reference proteome</keyword>
<dbReference type="Proteomes" id="UP001221757">
    <property type="component" value="Unassembled WGS sequence"/>
</dbReference>
<organism evidence="2 3">
    <name type="scientific">Mycena rosella</name>
    <name type="common">Pink bonnet</name>
    <name type="synonym">Agaricus rosellus</name>
    <dbReference type="NCBI Taxonomy" id="1033263"/>
    <lineage>
        <taxon>Eukaryota</taxon>
        <taxon>Fungi</taxon>
        <taxon>Dikarya</taxon>
        <taxon>Basidiomycota</taxon>
        <taxon>Agaricomycotina</taxon>
        <taxon>Agaricomycetes</taxon>
        <taxon>Agaricomycetidae</taxon>
        <taxon>Agaricales</taxon>
        <taxon>Marasmiineae</taxon>
        <taxon>Mycenaceae</taxon>
        <taxon>Mycena</taxon>
    </lineage>
</organism>
<evidence type="ECO:0000313" key="2">
    <source>
        <dbReference type="EMBL" id="KAJ7676288.1"/>
    </source>
</evidence>
<dbReference type="EMBL" id="JARKIE010000144">
    <property type="protein sequence ID" value="KAJ7676288.1"/>
    <property type="molecule type" value="Genomic_DNA"/>
</dbReference>
<name>A0AAD7D6P7_MYCRO</name>
<gene>
    <name evidence="2" type="ORF">B0H17DRAFT_1140007</name>
</gene>
<accession>A0AAD7D6P7</accession>
<proteinExistence type="predicted"/>
<sequence>MREAVENRTWYNTRPSTWTHRPFLEPIVDLDLRERLQGSTRKRSSRMITAPRFSEKIPGREAMRTPVTTALPWGNRWRSERWGVQAGGPLVTVPDGRRTRARARVGGNDEEEGTSDNSSVKESTKATLNRATVEKMEVVSKRHRWLCSVAGISAAARKFSIVPIVLEKLHYAKTPNPRLQPPSPPSPELVRTVAGAWGPTSVGHVFNLCARKAAALEQHAPLLALFVW</sequence>
<protein>
    <submittedName>
        <fullName evidence="2">Uncharacterized protein</fullName>
    </submittedName>
</protein>
<feature type="region of interest" description="Disordered" evidence="1">
    <location>
        <begin position="100"/>
        <end position="126"/>
    </location>
</feature>